<dbReference type="GO" id="GO:0000981">
    <property type="term" value="F:DNA-binding transcription factor activity, RNA polymerase II-specific"/>
    <property type="evidence" value="ECO:0007669"/>
    <property type="project" value="InterPro"/>
</dbReference>
<dbReference type="EMBL" id="MU865954">
    <property type="protein sequence ID" value="KAK4446855.1"/>
    <property type="molecule type" value="Genomic_DNA"/>
</dbReference>
<dbReference type="PROSITE" id="PS50048">
    <property type="entry name" value="ZN2_CY6_FUNGAL_2"/>
    <property type="match status" value="1"/>
</dbReference>
<evidence type="ECO:0000259" key="3">
    <source>
        <dbReference type="PROSITE" id="PS50048"/>
    </source>
</evidence>
<sequence>MPRANRWFRRLDARLFANAVATQQMPLQSNMTSVELPSSPQARQGEAKRSNKGCLTCRDRRVKCNEVHPICGHCNRLKLVCQWRGEHVSLKERKALGARRRPQRCLAPQLFSVEETPTSTTTFPEIQGTVAAPSIYGTQFWLPSCDFDQNAVLSPTSTTFDVGYFPSASSSGWPSPLGPPTADMALSSHGLLASLPSQVPVTNEMHRALQYCRNTTRFGFGSKSPTWSTHAILLKVAAENSVILHLLIAASLAEYASYDLVTHAQLLEVADGHYEEGRRLLANLLGEANPDPLVVMASFWFLYLHQRRWHSDRRVWYAELSSWMCEYLNRRPFHLELSSPFAEQDHDPGSNLPPGTCAVLARLTVWLFWADTQASLVGGGQMAQLLAHRVSYHGLLTLHDPSRAALQLYWGREYPDNEVADDMQNAGALELVHHTWVLVQEINEHVPHAPMDPRTRQEIDEKLNALRRNSTTHSVFRLAESSATDRGRLITNSDWAVANYYAVRIYNFRCSVREDNMRFSAHGEDPIDKTVASLTLLLQRSLATKDRQQIDRLQWPLVWAGIETTEPFKQNWILAMLSNPVARDVVHTIIEEQSNGARVSMRRLGEICQARCARHEDPSSTATTPLYGLG</sequence>
<dbReference type="PANTHER" id="PTHR37534:SF46">
    <property type="entry name" value="ZN(II)2CYS6 TRANSCRIPTION FACTOR (EUROFUNG)"/>
    <property type="match status" value="1"/>
</dbReference>
<keyword evidence="5" id="KW-1185">Reference proteome</keyword>
<dbReference type="GO" id="GO:0008270">
    <property type="term" value="F:zinc ion binding"/>
    <property type="evidence" value="ECO:0007669"/>
    <property type="project" value="InterPro"/>
</dbReference>
<dbReference type="Gene3D" id="4.10.240.10">
    <property type="entry name" value="Zn(2)-C6 fungal-type DNA-binding domain"/>
    <property type="match status" value="1"/>
</dbReference>
<dbReference type="CDD" id="cd00067">
    <property type="entry name" value="GAL4"/>
    <property type="match status" value="1"/>
</dbReference>
<proteinExistence type="predicted"/>
<gene>
    <name evidence="4" type="ORF">QBC34DRAFT_146182</name>
</gene>
<feature type="compositionally biased region" description="Polar residues" evidence="2">
    <location>
        <begin position="28"/>
        <end position="42"/>
    </location>
</feature>
<dbReference type="PROSITE" id="PS00463">
    <property type="entry name" value="ZN2_CY6_FUNGAL_1"/>
    <property type="match status" value="1"/>
</dbReference>
<dbReference type="PANTHER" id="PTHR37534">
    <property type="entry name" value="TRANSCRIPTIONAL ACTIVATOR PROTEIN UGA3"/>
    <property type="match status" value="1"/>
</dbReference>
<feature type="region of interest" description="Disordered" evidence="2">
    <location>
        <begin position="28"/>
        <end position="50"/>
    </location>
</feature>
<dbReference type="InterPro" id="IPR001138">
    <property type="entry name" value="Zn2Cys6_DnaBD"/>
</dbReference>
<dbReference type="SUPFAM" id="SSF57701">
    <property type="entry name" value="Zn2/Cys6 DNA-binding domain"/>
    <property type="match status" value="1"/>
</dbReference>
<evidence type="ECO:0000313" key="5">
    <source>
        <dbReference type="Proteomes" id="UP001321760"/>
    </source>
</evidence>
<evidence type="ECO:0000256" key="1">
    <source>
        <dbReference type="ARBA" id="ARBA00023242"/>
    </source>
</evidence>
<dbReference type="InterPro" id="IPR036864">
    <property type="entry name" value="Zn2-C6_fun-type_DNA-bd_sf"/>
</dbReference>
<dbReference type="Proteomes" id="UP001321760">
    <property type="component" value="Unassembled WGS sequence"/>
</dbReference>
<reference evidence="4" key="1">
    <citation type="journal article" date="2023" name="Mol. Phylogenet. Evol.">
        <title>Genome-scale phylogeny and comparative genomics of the fungal order Sordariales.</title>
        <authorList>
            <person name="Hensen N."/>
            <person name="Bonometti L."/>
            <person name="Westerberg I."/>
            <person name="Brannstrom I.O."/>
            <person name="Guillou S."/>
            <person name="Cros-Aarteil S."/>
            <person name="Calhoun S."/>
            <person name="Haridas S."/>
            <person name="Kuo A."/>
            <person name="Mondo S."/>
            <person name="Pangilinan J."/>
            <person name="Riley R."/>
            <person name="LaButti K."/>
            <person name="Andreopoulos B."/>
            <person name="Lipzen A."/>
            <person name="Chen C."/>
            <person name="Yan M."/>
            <person name="Daum C."/>
            <person name="Ng V."/>
            <person name="Clum A."/>
            <person name="Steindorff A."/>
            <person name="Ohm R.A."/>
            <person name="Martin F."/>
            <person name="Silar P."/>
            <person name="Natvig D.O."/>
            <person name="Lalanne C."/>
            <person name="Gautier V."/>
            <person name="Ament-Velasquez S.L."/>
            <person name="Kruys A."/>
            <person name="Hutchinson M.I."/>
            <person name="Powell A.J."/>
            <person name="Barry K."/>
            <person name="Miller A.N."/>
            <person name="Grigoriev I.V."/>
            <person name="Debuchy R."/>
            <person name="Gladieux P."/>
            <person name="Hiltunen Thoren M."/>
            <person name="Johannesson H."/>
        </authorList>
    </citation>
    <scope>NUCLEOTIDE SEQUENCE</scope>
    <source>
        <strain evidence="4">PSN243</strain>
    </source>
</reference>
<organism evidence="4 5">
    <name type="scientific">Podospora aff. communis PSN243</name>
    <dbReference type="NCBI Taxonomy" id="3040156"/>
    <lineage>
        <taxon>Eukaryota</taxon>
        <taxon>Fungi</taxon>
        <taxon>Dikarya</taxon>
        <taxon>Ascomycota</taxon>
        <taxon>Pezizomycotina</taxon>
        <taxon>Sordariomycetes</taxon>
        <taxon>Sordariomycetidae</taxon>
        <taxon>Sordariales</taxon>
        <taxon>Podosporaceae</taxon>
        <taxon>Podospora</taxon>
    </lineage>
</organism>
<comment type="caution">
    <text evidence="4">The sequence shown here is derived from an EMBL/GenBank/DDBJ whole genome shotgun (WGS) entry which is preliminary data.</text>
</comment>
<dbReference type="Pfam" id="PF00172">
    <property type="entry name" value="Zn_clus"/>
    <property type="match status" value="1"/>
</dbReference>
<evidence type="ECO:0000313" key="4">
    <source>
        <dbReference type="EMBL" id="KAK4446855.1"/>
    </source>
</evidence>
<name>A0AAV9GHI0_9PEZI</name>
<keyword evidence="1" id="KW-0539">Nucleus</keyword>
<dbReference type="AlphaFoldDB" id="A0AAV9GHI0"/>
<feature type="domain" description="Zn(2)-C6 fungal-type" evidence="3">
    <location>
        <begin position="53"/>
        <end position="83"/>
    </location>
</feature>
<accession>A0AAV9GHI0</accession>
<evidence type="ECO:0000256" key="2">
    <source>
        <dbReference type="SAM" id="MobiDB-lite"/>
    </source>
</evidence>
<reference evidence="4" key="2">
    <citation type="submission" date="2023-05" db="EMBL/GenBank/DDBJ databases">
        <authorList>
            <consortium name="Lawrence Berkeley National Laboratory"/>
            <person name="Steindorff A."/>
            <person name="Hensen N."/>
            <person name="Bonometti L."/>
            <person name="Westerberg I."/>
            <person name="Brannstrom I.O."/>
            <person name="Guillou S."/>
            <person name="Cros-Aarteil S."/>
            <person name="Calhoun S."/>
            <person name="Haridas S."/>
            <person name="Kuo A."/>
            <person name="Mondo S."/>
            <person name="Pangilinan J."/>
            <person name="Riley R."/>
            <person name="Labutti K."/>
            <person name="Andreopoulos B."/>
            <person name="Lipzen A."/>
            <person name="Chen C."/>
            <person name="Yanf M."/>
            <person name="Daum C."/>
            <person name="Ng V."/>
            <person name="Clum A."/>
            <person name="Ohm R."/>
            <person name="Martin F."/>
            <person name="Silar P."/>
            <person name="Natvig D."/>
            <person name="Lalanne C."/>
            <person name="Gautier V."/>
            <person name="Ament-Velasquez S.L."/>
            <person name="Kruys A."/>
            <person name="Hutchinson M.I."/>
            <person name="Powell A.J."/>
            <person name="Barry K."/>
            <person name="Miller A.N."/>
            <person name="Grigoriev I.V."/>
            <person name="Debuchy R."/>
            <person name="Gladieux P."/>
            <person name="Thoren M.H."/>
            <person name="Johannesson H."/>
        </authorList>
    </citation>
    <scope>NUCLEOTIDE SEQUENCE</scope>
    <source>
        <strain evidence="4">PSN243</strain>
    </source>
</reference>
<dbReference type="SMART" id="SM00066">
    <property type="entry name" value="GAL4"/>
    <property type="match status" value="1"/>
</dbReference>
<protein>
    <recommendedName>
        <fullName evidence="3">Zn(2)-C6 fungal-type domain-containing protein</fullName>
    </recommendedName>
</protein>